<accession>A0A017SUI4</accession>
<dbReference type="STRING" id="1192034.CAP_1004"/>
<keyword evidence="2" id="KW-1185">Reference proteome</keyword>
<dbReference type="EMBL" id="ASRX01000119">
    <property type="protein sequence ID" value="EYF00275.1"/>
    <property type="molecule type" value="Genomic_DNA"/>
</dbReference>
<sequence>MEVVSGPKEMTMIHLPNQGWKLLLRGYSTTTVRLTEASFAEAMQELLKG</sequence>
<protein>
    <submittedName>
        <fullName evidence="1">Uncharacterized protein</fullName>
    </submittedName>
</protein>
<proteinExistence type="predicted"/>
<dbReference type="Proteomes" id="UP000019678">
    <property type="component" value="Unassembled WGS sequence"/>
</dbReference>
<evidence type="ECO:0000313" key="1">
    <source>
        <dbReference type="EMBL" id="EYF00275.1"/>
    </source>
</evidence>
<organism evidence="1 2">
    <name type="scientific">Chondromyces apiculatus DSM 436</name>
    <dbReference type="NCBI Taxonomy" id="1192034"/>
    <lineage>
        <taxon>Bacteria</taxon>
        <taxon>Pseudomonadati</taxon>
        <taxon>Myxococcota</taxon>
        <taxon>Polyangia</taxon>
        <taxon>Polyangiales</taxon>
        <taxon>Polyangiaceae</taxon>
        <taxon>Chondromyces</taxon>
    </lineage>
</organism>
<reference evidence="1 2" key="1">
    <citation type="submission" date="2013-05" db="EMBL/GenBank/DDBJ databases">
        <title>Genome assembly of Chondromyces apiculatus DSM 436.</title>
        <authorList>
            <person name="Sharma G."/>
            <person name="Khatri I."/>
            <person name="Kaur C."/>
            <person name="Mayilraj S."/>
            <person name="Subramanian S."/>
        </authorList>
    </citation>
    <scope>NUCLEOTIDE SEQUENCE [LARGE SCALE GENOMIC DNA]</scope>
    <source>
        <strain evidence="1 2">DSM 436</strain>
    </source>
</reference>
<name>A0A017SUI4_9BACT</name>
<gene>
    <name evidence="1" type="ORF">CAP_1004</name>
</gene>
<evidence type="ECO:0000313" key="2">
    <source>
        <dbReference type="Proteomes" id="UP000019678"/>
    </source>
</evidence>
<comment type="caution">
    <text evidence="1">The sequence shown here is derived from an EMBL/GenBank/DDBJ whole genome shotgun (WGS) entry which is preliminary data.</text>
</comment>
<dbReference type="AlphaFoldDB" id="A0A017SUI4"/>